<name>A0A518D596_9BACT</name>
<dbReference type="EMBL" id="CP036290">
    <property type="protein sequence ID" value="QDU86641.1"/>
    <property type="molecule type" value="Genomic_DNA"/>
</dbReference>
<dbReference type="InterPro" id="IPR007709">
    <property type="entry name" value="N-FG_amidohydro"/>
</dbReference>
<protein>
    <submittedName>
        <fullName evidence="1">N-formylglutamate amidohydrolase</fullName>
    </submittedName>
</protein>
<dbReference type="GO" id="GO:0016787">
    <property type="term" value="F:hydrolase activity"/>
    <property type="evidence" value="ECO:0007669"/>
    <property type="project" value="UniProtKB-KW"/>
</dbReference>
<keyword evidence="2" id="KW-1185">Reference proteome</keyword>
<dbReference type="SUPFAM" id="SSF53187">
    <property type="entry name" value="Zn-dependent exopeptidases"/>
    <property type="match status" value="1"/>
</dbReference>
<proteinExistence type="predicted"/>
<gene>
    <name evidence="1" type="ORF">Pla163_37920</name>
</gene>
<evidence type="ECO:0000313" key="2">
    <source>
        <dbReference type="Proteomes" id="UP000319342"/>
    </source>
</evidence>
<dbReference type="Pfam" id="PF05013">
    <property type="entry name" value="FGase"/>
    <property type="match status" value="1"/>
</dbReference>
<dbReference type="AlphaFoldDB" id="A0A518D596"/>
<dbReference type="Gene3D" id="3.40.630.40">
    <property type="entry name" value="Zn-dependent exopeptidases"/>
    <property type="match status" value="1"/>
</dbReference>
<reference evidence="1 2" key="1">
    <citation type="submission" date="2019-02" db="EMBL/GenBank/DDBJ databases">
        <title>Deep-cultivation of Planctomycetes and their phenomic and genomic characterization uncovers novel biology.</title>
        <authorList>
            <person name="Wiegand S."/>
            <person name="Jogler M."/>
            <person name="Boedeker C."/>
            <person name="Pinto D."/>
            <person name="Vollmers J."/>
            <person name="Rivas-Marin E."/>
            <person name="Kohn T."/>
            <person name="Peeters S.H."/>
            <person name="Heuer A."/>
            <person name="Rast P."/>
            <person name="Oberbeckmann S."/>
            <person name="Bunk B."/>
            <person name="Jeske O."/>
            <person name="Meyerdierks A."/>
            <person name="Storesund J.E."/>
            <person name="Kallscheuer N."/>
            <person name="Luecker S."/>
            <person name="Lage O.M."/>
            <person name="Pohl T."/>
            <person name="Merkel B.J."/>
            <person name="Hornburger P."/>
            <person name="Mueller R.-W."/>
            <person name="Bruemmer F."/>
            <person name="Labrenz M."/>
            <person name="Spormann A.M."/>
            <person name="Op den Camp H."/>
            <person name="Overmann J."/>
            <person name="Amann R."/>
            <person name="Jetten M.S.M."/>
            <person name="Mascher T."/>
            <person name="Medema M.H."/>
            <person name="Devos D.P."/>
            <person name="Kaster A.-K."/>
            <person name="Ovreas L."/>
            <person name="Rohde M."/>
            <person name="Galperin M.Y."/>
            <person name="Jogler C."/>
        </authorList>
    </citation>
    <scope>NUCLEOTIDE SEQUENCE [LARGE SCALE GENOMIC DNA]</scope>
    <source>
        <strain evidence="1 2">Pla163</strain>
    </source>
</reference>
<dbReference type="Proteomes" id="UP000319342">
    <property type="component" value="Chromosome"/>
</dbReference>
<sequence>MTQSIVITAEHASNAVPKSLPSELRARFAESGAVKALASHRGFDAGSLELARALARRFDAPLVAATCTRLVVDLNRSLHHRALFSSFMDGLDAPAREAIVDAHWRPHRERVERELTEALEQRRPVLHVAVHSFTPELDGDVRTMDVALLYDPQRPLEKALADRWLGAFATRRPDLVLARNRPYRGTADGLTTHLRGVWGPDAYIGIEVEINQRHVVSGRGGWQRLVADVVETLAEAEGRRDVRRH</sequence>
<dbReference type="RefSeq" id="WP_419186140.1">
    <property type="nucleotide sequence ID" value="NZ_CP036290.1"/>
</dbReference>
<keyword evidence="1" id="KW-0378">Hydrolase</keyword>
<accession>A0A518D596</accession>
<evidence type="ECO:0000313" key="1">
    <source>
        <dbReference type="EMBL" id="QDU86641.1"/>
    </source>
</evidence>
<organism evidence="1 2">
    <name type="scientific">Rohdeia mirabilis</name>
    <dbReference type="NCBI Taxonomy" id="2528008"/>
    <lineage>
        <taxon>Bacteria</taxon>
        <taxon>Pseudomonadati</taxon>
        <taxon>Planctomycetota</taxon>
        <taxon>Planctomycetia</taxon>
        <taxon>Planctomycetia incertae sedis</taxon>
        <taxon>Rohdeia</taxon>
    </lineage>
</organism>